<feature type="transmembrane region" description="Helical" evidence="8">
    <location>
        <begin position="53"/>
        <end position="70"/>
    </location>
</feature>
<keyword evidence="7 8" id="KW-0472">Membrane</keyword>
<dbReference type="EMBL" id="LUHQ01000004">
    <property type="protein sequence ID" value="OAO97150.1"/>
    <property type="molecule type" value="Genomic_DNA"/>
</dbReference>
<sequence length="116" mass="13027">MKLIDRRMMLTELLLRCSISVFALLALILVVTDTEVKLIFTIKKTAKYTDMKAVVFLVVANGIAAVYSLLQSVRCVVGTMKGKVLFSKPLAWAFFSGDQVSFSLCFSFYIHFVCQN</sequence>
<dbReference type="PANTHER" id="PTHR33573">
    <property type="entry name" value="CASP-LIKE PROTEIN 4A4"/>
    <property type="match status" value="1"/>
</dbReference>
<feature type="transmembrane region" description="Helical" evidence="8">
    <location>
        <begin position="13"/>
        <end position="32"/>
    </location>
</feature>
<evidence type="ECO:0000256" key="6">
    <source>
        <dbReference type="ARBA" id="ARBA00022989"/>
    </source>
</evidence>
<keyword evidence="5 8" id="KW-0812">Transmembrane</keyword>
<organism evidence="10 11">
    <name type="scientific">Arabidopsis thaliana</name>
    <name type="common">Mouse-ear cress</name>
    <dbReference type="NCBI Taxonomy" id="3702"/>
    <lineage>
        <taxon>Eukaryota</taxon>
        <taxon>Viridiplantae</taxon>
        <taxon>Streptophyta</taxon>
        <taxon>Embryophyta</taxon>
        <taxon>Tracheophyta</taxon>
        <taxon>Spermatophyta</taxon>
        <taxon>Magnoliopsida</taxon>
        <taxon>eudicotyledons</taxon>
        <taxon>Gunneridae</taxon>
        <taxon>Pentapetalae</taxon>
        <taxon>rosids</taxon>
        <taxon>malvids</taxon>
        <taxon>Brassicales</taxon>
        <taxon>Brassicaceae</taxon>
        <taxon>Camelineae</taxon>
        <taxon>Arabidopsis</taxon>
    </lineage>
</organism>
<evidence type="ECO:0000256" key="7">
    <source>
        <dbReference type="ARBA" id="ARBA00023136"/>
    </source>
</evidence>
<comment type="caution">
    <text evidence="10">The sequence shown here is derived from an EMBL/GenBank/DDBJ whole genome shotgun (WGS) entry which is preliminary data.</text>
</comment>
<dbReference type="InterPro" id="IPR006702">
    <property type="entry name" value="CASP_dom"/>
</dbReference>
<evidence type="ECO:0000313" key="11">
    <source>
        <dbReference type="Proteomes" id="UP000078284"/>
    </source>
</evidence>
<comment type="subcellular location">
    <subcellularLocation>
        <location evidence="1 8">Cell membrane</location>
        <topology evidence="1 8">Multi-pass membrane protein</topology>
    </subcellularLocation>
</comment>
<evidence type="ECO:0000256" key="8">
    <source>
        <dbReference type="RuleBase" id="RU361233"/>
    </source>
</evidence>
<comment type="caution">
    <text evidence="8">Lacks conserved residue(s) required for the propagation of feature annotation.</text>
</comment>
<reference evidence="11" key="1">
    <citation type="journal article" date="2016" name="Proc. Natl. Acad. Sci. U.S.A.">
        <title>Chromosome-level assembly of Arabidopsis thaliana Ler reveals the extent of translocation and inversion polymorphisms.</title>
        <authorList>
            <person name="Zapata L."/>
            <person name="Ding J."/>
            <person name="Willing E.M."/>
            <person name="Hartwig B."/>
            <person name="Bezdan D."/>
            <person name="Jiao W.B."/>
            <person name="Patel V."/>
            <person name="Velikkakam James G."/>
            <person name="Koornneef M."/>
            <person name="Ossowski S."/>
            <person name="Schneeberger K."/>
        </authorList>
    </citation>
    <scope>NUCLEOTIDE SEQUENCE [LARGE SCALE GENOMIC DNA]</scope>
    <source>
        <strain evidence="11">cv. Landsberg erecta</strain>
    </source>
</reference>
<dbReference type="Proteomes" id="UP000078284">
    <property type="component" value="Chromosome 4"/>
</dbReference>
<proteinExistence type="inferred from homology"/>
<keyword evidence="6 8" id="KW-1133">Transmembrane helix</keyword>
<dbReference type="PANTHER" id="PTHR33573:SF64">
    <property type="entry name" value="CASP-LIKE PROTEIN 2B1"/>
    <property type="match status" value="1"/>
</dbReference>
<feature type="domain" description="Casparian strip membrane protein" evidence="9">
    <location>
        <begin position="6"/>
        <end position="107"/>
    </location>
</feature>
<protein>
    <recommendedName>
        <fullName evidence="8">CASP-like protein</fullName>
    </recommendedName>
</protein>
<comment type="subunit">
    <text evidence="3 8">Homodimer and heterodimers.</text>
</comment>
<evidence type="ECO:0000313" key="10">
    <source>
        <dbReference type="EMBL" id="OAO97150.1"/>
    </source>
</evidence>
<accession>A0A178UUF5</accession>
<evidence type="ECO:0000256" key="1">
    <source>
        <dbReference type="ARBA" id="ARBA00004651"/>
    </source>
</evidence>
<evidence type="ECO:0000256" key="2">
    <source>
        <dbReference type="ARBA" id="ARBA00007651"/>
    </source>
</evidence>
<keyword evidence="4 8" id="KW-1003">Cell membrane</keyword>
<dbReference type="InterPro" id="IPR006459">
    <property type="entry name" value="CASP/CASPL"/>
</dbReference>
<gene>
    <name evidence="10" type="ordered locus">AXX17_At4g19280</name>
</gene>
<comment type="similarity">
    <text evidence="2 8">Belongs to the Casparian strip membrane proteins (CASP) family.</text>
</comment>
<evidence type="ECO:0000259" key="9">
    <source>
        <dbReference type="Pfam" id="PF04535"/>
    </source>
</evidence>
<dbReference type="NCBIfam" id="TIGR01569">
    <property type="entry name" value="A_tha_TIGR01569"/>
    <property type="match status" value="1"/>
</dbReference>
<evidence type="ECO:0000256" key="5">
    <source>
        <dbReference type="ARBA" id="ARBA00022692"/>
    </source>
</evidence>
<evidence type="ECO:0000256" key="3">
    <source>
        <dbReference type="ARBA" id="ARBA00011489"/>
    </source>
</evidence>
<dbReference type="Pfam" id="PF04535">
    <property type="entry name" value="CASP_dom"/>
    <property type="match status" value="1"/>
</dbReference>
<dbReference type="AlphaFoldDB" id="A0A178UUF5"/>
<name>A0A178UUF5_ARATH</name>
<dbReference type="ExpressionAtlas" id="A0A178UUF5">
    <property type="expression patterns" value="baseline and differential"/>
</dbReference>
<feature type="transmembrane region" description="Helical" evidence="8">
    <location>
        <begin position="90"/>
        <end position="112"/>
    </location>
</feature>
<dbReference type="GO" id="GO:0005886">
    <property type="term" value="C:plasma membrane"/>
    <property type="evidence" value="ECO:0007669"/>
    <property type="project" value="UniProtKB-SubCell"/>
</dbReference>
<evidence type="ECO:0000256" key="4">
    <source>
        <dbReference type="ARBA" id="ARBA00022475"/>
    </source>
</evidence>